<feature type="region of interest" description="Disordered" evidence="1">
    <location>
        <begin position="353"/>
        <end position="375"/>
    </location>
</feature>
<dbReference type="EMBL" id="LR797197">
    <property type="protein sequence ID" value="CAB4193198.1"/>
    <property type="molecule type" value="Genomic_DNA"/>
</dbReference>
<dbReference type="EMBL" id="LR797075">
    <property type="protein sequence ID" value="CAB4185216.1"/>
    <property type="molecule type" value="Genomic_DNA"/>
</dbReference>
<evidence type="ECO:0000313" key="3">
    <source>
        <dbReference type="EMBL" id="CAB4193198.1"/>
    </source>
</evidence>
<evidence type="ECO:0000313" key="4">
    <source>
        <dbReference type="EMBL" id="CAB4217825.1"/>
    </source>
</evidence>
<dbReference type="EMBL" id="LR798430">
    <property type="protein sequence ID" value="CAB5231642.1"/>
    <property type="molecule type" value="Genomic_DNA"/>
</dbReference>
<evidence type="ECO:0000313" key="5">
    <source>
        <dbReference type="EMBL" id="CAB5231642.1"/>
    </source>
</evidence>
<feature type="compositionally biased region" description="Basic and acidic residues" evidence="1">
    <location>
        <begin position="363"/>
        <end position="374"/>
    </location>
</feature>
<organism evidence="2">
    <name type="scientific">uncultured Caudovirales phage</name>
    <dbReference type="NCBI Taxonomy" id="2100421"/>
    <lineage>
        <taxon>Viruses</taxon>
        <taxon>Duplodnaviria</taxon>
        <taxon>Heunggongvirae</taxon>
        <taxon>Uroviricota</taxon>
        <taxon>Caudoviricetes</taxon>
        <taxon>Peduoviridae</taxon>
        <taxon>Maltschvirus</taxon>
        <taxon>Maltschvirus maltsch</taxon>
    </lineage>
</organism>
<name>A0A6J5QRT0_9CAUD</name>
<proteinExistence type="predicted"/>
<accession>A0A6J5QRT0</accession>
<dbReference type="SUPFAM" id="SSF69279">
    <property type="entry name" value="Phage tail proteins"/>
    <property type="match status" value="1"/>
</dbReference>
<dbReference type="Pfam" id="PF05954">
    <property type="entry name" value="Phage_GPD"/>
    <property type="match status" value="1"/>
</dbReference>
<sequence>MKSPFYKVFLSPQGQDEITQFIERIKFDDTSDKDSMVEFTARLRSLELLENTKLVRGRTIYFQFGYIGGKMSVVHKGRISDLDCKYDGAGITVTVRALDMGNAMRKVATKKVWQKKTTSQIAKEIAAKYGLEYEGDDTEKSWDFIPQAGMSDFAVLQSLVEKEAGGDYLCYVRSGKLHLEKRKTDSDSALTLTWGVSNTIISFVPKERDSTGGSLGTTSVDSFDPDAKTARAVQKDPSTADGVTALGDKIYEYSGETGELLGVKTPAPVKTVPMPSDDNTEVTNRANHSAKKAGLGQLAATLQVEGNPTLRPNLVLTINGVARRHIGNWLIKSVSHDISGSGYITNAELVKNGSKTSGKKATKKNETIGPDKAKTTQPIATKVYDQNGNQVTDPAILAERNNNLNAG</sequence>
<evidence type="ECO:0000313" key="2">
    <source>
        <dbReference type="EMBL" id="CAB4185216.1"/>
    </source>
</evidence>
<gene>
    <name evidence="2" type="ORF">UFOVP1127_35</name>
    <name evidence="3" type="ORF">UFOVP1242_39</name>
    <name evidence="4" type="ORF">UFOVP1492_99</name>
    <name evidence="5" type="ORF">UFOVP1580_128</name>
</gene>
<reference evidence="2" key="1">
    <citation type="submission" date="2020-05" db="EMBL/GenBank/DDBJ databases">
        <authorList>
            <person name="Chiriac C."/>
            <person name="Salcher M."/>
            <person name="Ghai R."/>
            <person name="Kavagutti S V."/>
        </authorList>
    </citation>
    <scope>NUCLEOTIDE SEQUENCE</scope>
</reference>
<protein>
    <submittedName>
        <fullName evidence="2">COG3500 Phage protein D</fullName>
    </submittedName>
</protein>
<dbReference type="EMBL" id="LR797450">
    <property type="protein sequence ID" value="CAB4217825.1"/>
    <property type="molecule type" value="Genomic_DNA"/>
</dbReference>
<evidence type="ECO:0000256" key="1">
    <source>
        <dbReference type="SAM" id="MobiDB-lite"/>
    </source>
</evidence>